<organism evidence="1 2">
    <name type="scientific">Paenibacillus brasilensis</name>
    <dbReference type="NCBI Taxonomy" id="128574"/>
    <lineage>
        <taxon>Bacteria</taxon>
        <taxon>Bacillati</taxon>
        <taxon>Bacillota</taxon>
        <taxon>Bacilli</taxon>
        <taxon>Bacillales</taxon>
        <taxon>Paenibacillaceae</taxon>
        <taxon>Paenibacillus</taxon>
    </lineage>
</organism>
<proteinExistence type="predicted"/>
<reference evidence="1 2" key="1">
    <citation type="submission" date="2023-07" db="EMBL/GenBank/DDBJ databases">
        <title>Genomic Encyclopedia of Type Strains, Phase IV (KMG-IV): sequencing the most valuable type-strain genomes for metagenomic binning, comparative biology and taxonomic classification.</title>
        <authorList>
            <person name="Goeker M."/>
        </authorList>
    </citation>
    <scope>NUCLEOTIDE SEQUENCE [LARGE SCALE GENOMIC DNA]</scope>
    <source>
        <strain evidence="1 2">DSM 14914</strain>
    </source>
</reference>
<gene>
    <name evidence="1" type="ORF">QOZ95_003147</name>
</gene>
<comment type="caution">
    <text evidence="1">The sequence shown here is derived from an EMBL/GenBank/DDBJ whole genome shotgun (WGS) entry which is preliminary data.</text>
</comment>
<sequence>MGFGVDSYLLKPVDEEEMTTELKRVRRSIEDEKENGKWGGASHHGRDWIEALLFSVQENLAKRDAIEFGSPLDEWTRQAKQHGQHQVLPALDWGSYQVILLDLRIPDWDRQARQAAANSIWRRCTGSRAEVWYLRPESIRACCFPLRSKRRKTLFRCWHPGGKS</sequence>
<accession>A0ABU0L0B3</accession>
<keyword evidence="2" id="KW-1185">Reference proteome</keyword>
<dbReference type="Proteomes" id="UP001242811">
    <property type="component" value="Unassembled WGS sequence"/>
</dbReference>
<dbReference type="EMBL" id="JAUSWA010000018">
    <property type="protein sequence ID" value="MDQ0494969.1"/>
    <property type="molecule type" value="Genomic_DNA"/>
</dbReference>
<protein>
    <submittedName>
        <fullName evidence="1">YesN/AraC family two-component response regulator</fullName>
    </submittedName>
</protein>
<name>A0ABU0L0B3_9BACL</name>
<evidence type="ECO:0000313" key="2">
    <source>
        <dbReference type="Proteomes" id="UP001242811"/>
    </source>
</evidence>
<evidence type="ECO:0000313" key="1">
    <source>
        <dbReference type="EMBL" id="MDQ0494969.1"/>
    </source>
</evidence>